<dbReference type="Proteomes" id="UP000184510">
    <property type="component" value="Unassembled WGS sequence"/>
</dbReference>
<dbReference type="Gene3D" id="3.40.50.300">
    <property type="entry name" value="P-loop containing nucleotide triphosphate hydrolases"/>
    <property type="match status" value="1"/>
</dbReference>
<dbReference type="Pfam" id="PF00005">
    <property type="entry name" value="ABC_tran"/>
    <property type="match status" value="1"/>
</dbReference>
<dbReference type="SMART" id="SM00382">
    <property type="entry name" value="AAA"/>
    <property type="match status" value="1"/>
</dbReference>
<dbReference type="AlphaFoldDB" id="A0A1M6KQV8"/>
<dbReference type="GO" id="GO:0005886">
    <property type="term" value="C:plasma membrane"/>
    <property type="evidence" value="ECO:0007669"/>
    <property type="project" value="TreeGrafter"/>
</dbReference>
<dbReference type="GO" id="GO:0016887">
    <property type="term" value="F:ATP hydrolysis activity"/>
    <property type="evidence" value="ECO:0007669"/>
    <property type="project" value="InterPro"/>
</dbReference>
<keyword evidence="2 4" id="KW-0067">ATP-binding</keyword>
<evidence type="ECO:0000259" key="3">
    <source>
        <dbReference type="PROSITE" id="PS50893"/>
    </source>
</evidence>
<dbReference type="PROSITE" id="PS00211">
    <property type="entry name" value="ABC_TRANSPORTER_1"/>
    <property type="match status" value="1"/>
</dbReference>
<dbReference type="InterPro" id="IPR003593">
    <property type="entry name" value="AAA+_ATPase"/>
</dbReference>
<dbReference type="GO" id="GO:0005524">
    <property type="term" value="F:ATP binding"/>
    <property type="evidence" value="ECO:0007669"/>
    <property type="project" value="UniProtKB-KW"/>
</dbReference>
<name>A0A1M6KQV8_9BACT</name>
<protein>
    <submittedName>
        <fullName evidence="4">Putative ABC transport system ATP-binding protein</fullName>
    </submittedName>
</protein>
<dbReference type="InterPro" id="IPR003439">
    <property type="entry name" value="ABC_transporter-like_ATP-bd"/>
</dbReference>
<dbReference type="OrthoDB" id="9791546at2"/>
<feature type="domain" description="ABC transporter" evidence="3">
    <location>
        <begin position="3"/>
        <end position="212"/>
    </location>
</feature>
<sequence>MEISINNLTYRYPGSQTPVFENFDFEAKPGITLLCGFSGCGKSTLLRLIASLIKPQKGTISTTTQHRWSSSAYLRNEVGFVFQQLNLLPLASVERNIRLTAQLASKPQSIADDWIHILGLDPLRKKKPTQLSGGQQQRAAIARALSKAPSIILLDEPTSGLDDLNTTVISNALKAKIPSDAICLIATHDHRLETIAHEILDFNTFLPMEEHLKEMV</sequence>
<evidence type="ECO:0000313" key="4">
    <source>
        <dbReference type="EMBL" id="SHJ61317.1"/>
    </source>
</evidence>
<reference evidence="4 5" key="1">
    <citation type="submission" date="2016-11" db="EMBL/GenBank/DDBJ databases">
        <authorList>
            <person name="Jaros S."/>
            <person name="Januszkiewicz K."/>
            <person name="Wedrychowicz H."/>
        </authorList>
    </citation>
    <scope>NUCLEOTIDE SEQUENCE [LARGE SCALE GENOMIC DNA]</scope>
    <source>
        <strain evidence="4 5">DSM 18772</strain>
    </source>
</reference>
<evidence type="ECO:0000256" key="1">
    <source>
        <dbReference type="ARBA" id="ARBA00022741"/>
    </source>
</evidence>
<dbReference type="InterPro" id="IPR015854">
    <property type="entry name" value="ABC_transpr_LolD-like"/>
</dbReference>
<dbReference type="PANTHER" id="PTHR24220">
    <property type="entry name" value="IMPORT ATP-BINDING PROTEIN"/>
    <property type="match status" value="1"/>
</dbReference>
<dbReference type="RefSeq" id="WP_143183786.1">
    <property type="nucleotide sequence ID" value="NZ_FQYR01000004.1"/>
</dbReference>
<dbReference type="STRING" id="1123071.SAMN02745181_2180"/>
<organism evidence="4 5">
    <name type="scientific">Rubritalea squalenifaciens DSM 18772</name>
    <dbReference type="NCBI Taxonomy" id="1123071"/>
    <lineage>
        <taxon>Bacteria</taxon>
        <taxon>Pseudomonadati</taxon>
        <taxon>Verrucomicrobiota</taxon>
        <taxon>Verrucomicrobiia</taxon>
        <taxon>Verrucomicrobiales</taxon>
        <taxon>Rubritaleaceae</taxon>
        <taxon>Rubritalea</taxon>
    </lineage>
</organism>
<keyword evidence="1" id="KW-0547">Nucleotide-binding</keyword>
<gene>
    <name evidence="4" type="ORF">SAMN02745181_2180</name>
</gene>
<dbReference type="GO" id="GO:0022857">
    <property type="term" value="F:transmembrane transporter activity"/>
    <property type="evidence" value="ECO:0007669"/>
    <property type="project" value="TreeGrafter"/>
</dbReference>
<dbReference type="SUPFAM" id="SSF52540">
    <property type="entry name" value="P-loop containing nucleoside triphosphate hydrolases"/>
    <property type="match status" value="1"/>
</dbReference>
<proteinExistence type="predicted"/>
<dbReference type="PROSITE" id="PS50893">
    <property type="entry name" value="ABC_TRANSPORTER_2"/>
    <property type="match status" value="1"/>
</dbReference>
<dbReference type="InParanoid" id="A0A1M6KQV8"/>
<dbReference type="InterPro" id="IPR017871">
    <property type="entry name" value="ABC_transporter-like_CS"/>
</dbReference>
<evidence type="ECO:0000313" key="5">
    <source>
        <dbReference type="Proteomes" id="UP000184510"/>
    </source>
</evidence>
<accession>A0A1M6KQV8</accession>
<dbReference type="InterPro" id="IPR027417">
    <property type="entry name" value="P-loop_NTPase"/>
</dbReference>
<keyword evidence="5" id="KW-1185">Reference proteome</keyword>
<dbReference type="EMBL" id="FQYR01000004">
    <property type="protein sequence ID" value="SHJ61317.1"/>
    <property type="molecule type" value="Genomic_DNA"/>
</dbReference>
<evidence type="ECO:0000256" key="2">
    <source>
        <dbReference type="ARBA" id="ARBA00022840"/>
    </source>
</evidence>